<dbReference type="NCBIfam" id="NF008657">
    <property type="entry name" value="PRK11657.1"/>
    <property type="match status" value="1"/>
</dbReference>
<keyword evidence="4" id="KW-1185">Reference proteome</keyword>
<keyword evidence="3" id="KW-0560">Oxidoreductase</keyword>
<dbReference type="InterPro" id="IPR036249">
    <property type="entry name" value="Thioredoxin-like_sf"/>
</dbReference>
<dbReference type="RefSeq" id="WP_367966127.1">
    <property type="nucleotide sequence ID" value="NZ_JBAKFI010000003.1"/>
</dbReference>
<dbReference type="InterPro" id="IPR051470">
    <property type="entry name" value="Thiol:disulfide_interchange"/>
</dbReference>
<comment type="subcellular location">
    <subcellularLocation>
        <location evidence="1">Periplasm</location>
    </subcellularLocation>
</comment>
<comment type="function">
    <text evidence="1">Required for disulfide bond formation in some periplasmic proteins. Acts by transferring its disulfide bond to other proteins and is reduced in the process.</text>
</comment>
<dbReference type="Proteomes" id="UP001556653">
    <property type="component" value="Unassembled WGS sequence"/>
</dbReference>
<comment type="caution">
    <text evidence="3">The sequence shown here is derived from an EMBL/GenBank/DDBJ whole genome shotgun (WGS) entry which is preliminary data.</text>
</comment>
<dbReference type="Pfam" id="PF13098">
    <property type="entry name" value="Thioredoxin_2"/>
    <property type="match status" value="1"/>
</dbReference>
<dbReference type="PANTHER" id="PTHR35272">
    <property type="entry name" value="THIOL:DISULFIDE INTERCHANGE PROTEIN DSBC-RELATED"/>
    <property type="match status" value="1"/>
</dbReference>
<proteinExistence type="inferred from homology"/>
<organism evidence="3 4">
    <name type="scientific">Spiribacter onubensis</name>
    <dbReference type="NCBI Taxonomy" id="3122420"/>
    <lineage>
        <taxon>Bacteria</taxon>
        <taxon>Pseudomonadati</taxon>
        <taxon>Pseudomonadota</taxon>
        <taxon>Gammaproteobacteria</taxon>
        <taxon>Chromatiales</taxon>
        <taxon>Ectothiorhodospiraceae</taxon>
        <taxon>Spiribacter</taxon>
    </lineage>
</organism>
<dbReference type="SUPFAM" id="SSF52833">
    <property type="entry name" value="Thioredoxin-like"/>
    <property type="match status" value="1"/>
</dbReference>
<reference evidence="3 4" key="1">
    <citation type="submission" date="2024-02" db="EMBL/GenBank/DDBJ databases">
        <title>New especies of Spiribacter isolated from saline water.</title>
        <authorList>
            <person name="Leon M.J."/>
            <person name="De La Haba R."/>
            <person name="Sanchez-Porro C."/>
            <person name="Ventosa A."/>
        </authorList>
    </citation>
    <scope>NUCLEOTIDE SEQUENCE [LARGE SCALE GENOMIC DNA]</scope>
    <source>
        <strain evidence="4">ag22IC4-227</strain>
    </source>
</reference>
<gene>
    <name evidence="3" type="primary">dsbG</name>
    <name evidence="3" type="ORF">V6X64_01375</name>
</gene>
<feature type="domain" description="Thioredoxin-like fold" evidence="2">
    <location>
        <begin position="120"/>
        <end position="248"/>
    </location>
</feature>
<dbReference type="GO" id="GO:0016491">
    <property type="term" value="F:oxidoreductase activity"/>
    <property type="evidence" value="ECO:0007669"/>
    <property type="project" value="UniProtKB-KW"/>
</dbReference>
<name>A0ABV3S6J0_9GAMM</name>
<keyword evidence="1" id="KW-0732">Signal</keyword>
<dbReference type="SUPFAM" id="SSF54423">
    <property type="entry name" value="DsbC/DsbG N-terminal domain-like"/>
    <property type="match status" value="1"/>
</dbReference>
<comment type="similarity">
    <text evidence="1">Belongs to the thioredoxin family. DsbC subfamily.</text>
</comment>
<evidence type="ECO:0000313" key="3">
    <source>
        <dbReference type="EMBL" id="MEX0385645.1"/>
    </source>
</evidence>
<dbReference type="EMBL" id="JBAKFJ010000001">
    <property type="protein sequence ID" value="MEX0385645.1"/>
    <property type="molecule type" value="Genomic_DNA"/>
</dbReference>
<evidence type="ECO:0000259" key="2">
    <source>
        <dbReference type="Pfam" id="PF13098"/>
    </source>
</evidence>
<keyword evidence="1" id="KW-0676">Redox-active center</keyword>
<evidence type="ECO:0000313" key="4">
    <source>
        <dbReference type="Proteomes" id="UP001556653"/>
    </source>
</evidence>
<evidence type="ECO:0000256" key="1">
    <source>
        <dbReference type="RuleBase" id="RU364038"/>
    </source>
</evidence>
<dbReference type="Gene3D" id="3.40.30.10">
    <property type="entry name" value="Glutaredoxin"/>
    <property type="match status" value="1"/>
</dbReference>
<dbReference type="Gene3D" id="3.10.450.70">
    <property type="entry name" value="Disulphide bond isomerase, DsbC/G, N-terminal"/>
    <property type="match status" value="1"/>
</dbReference>
<sequence>MTRLILTTLALLVGGAATAQDATEGLPAPIAALEDRGATIGESFDAPSGLTGYTVSFQGQTLAAYLTPDGDHVVVGTLLDGDGTNLSQPVLSAAANAARPESEWQAVSEAGWIADGSDDADRVVYAFTDPNCPFCHRFHEQTRDWVEAGDIQIRHVMVGVLRQDSLPKAATLLAADDPSAALDEHEANFDNGGVTPADRLPAEAQQTVQSNNELMSQLGIRGTPSVFYRDADGNIRLARGLPRGERLDEVMGGPRPE</sequence>
<dbReference type="InterPro" id="IPR012336">
    <property type="entry name" value="Thioredoxin-like_fold"/>
</dbReference>
<dbReference type="CDD" id="cd03020">
    <property type="entry name" value="DsbA_DsbC_DsbG"/>
    <property type="match status" value="1"/>
</dbReference>
<dbReference type="PANTHER" id="PTHR35272:SF4">
    <property type="entry name" value="THIOL:DISULFIDE INTERCHANGE PROTEIN DSBG"/>
    <property type="match status" value="1"/>
</dbReference>
<feature type="signal peptide" evidence="1">
    <location>
        <begin position="1"/>
        <end position="19"/>
    </location>
</feature>
<accession>A0ABV3S6J0</accession>
<feature type="chain" id="PRO_5044983615" description="Thiol:disulfide interchange protein" evidence="1">
    <location>
        <begin position="20"/>
        <end position="257"/>
    </location>
</feature>
<dbReference type="InterPro" id="IPR033954">
    <property type="entry name" value="DiS-bond_Isoase_DsbC/G"/>
</dbReference>
<keyword evidence="1" id="KW-0574">Periplasm</keyword>
<dbReference type="InterPro" id="IPR009094">
    <property type="entry name" value="DiS-bond_isomerase_DsbC/G_N_sf"/>
</dbReference>
<protein>
    <recommendedName>
        <fullName evidence="1">Thiol:disulfide interchange protein</fullName>
    </recommendedName>
</protein>